<dbReference type="EMBL" id="BRXX01000160">
    <property type="protein sequence ID" value="GMH94836.1"/>
    <property type="molecule type" value="Genomic_DNA"/>
</dbReference>
<sequence length="435" mass="47132">MILRSIFQVLPLLPLISSFAPRVTPSRRKNVLKASVNGEVFALTILLSSTAHSLIPSTTAPPSLPSAPTTSYSRHTSVSLSNTLSSPFLASPSIPSLALSQVPPSQADIAKLQKALAKVYDPSPDPASALPLLTEVIEIWESTSQPAFEVASLLRVKADCSLSLQLADSAYADYTSAIEVFKDSGPQALSELELASLGRARSTRLPSYTLPPNLTQSASDYRLALILSSRSDSDADSDTERLRDGFTRNPFAAWEYASTLRDSDHLSDASEAFVKASEAFESIGDHPRSVLSSLDAGVTSASESRVSEDALKYLRDVISSTTTVEGTDTYLLQSVIAKECEARVALASVLWNQDRKPEAERELGEACERMTVLEADVVKRQAKPKGIQPRYTLDGSRPDPGEFSCARFKKREFLRQLGWPESLIIKAGKLLSVKA</sequence>
<evidence type="ECO:0000313" key="2">
    <source>
        <dbReference type="Proteomes" id="UP001165160"/>
    </source>
</evidence>
<protein>
    <submittedName>
        <fullName evidence="1">Uncharacterized protein</fullName>
    </submittedName>
</protein>
<comment type="caution">
    <text evidence="1">The sequence shown here is derived from an EMBL/GenBank/DDBJ whole genome shotgun (WGS) entry which is preliminary data.</text>
</comment>
<dbReference type="Proteomes" id="UP001165160">
    <property type="component" value="Unassembled WGS sequence"/>
</dbReference>
<keyword evidence="2" id="KW-1185">Reference proteome</keyword>
<dbReference type="Gene3D" id="1.25.40.10">
    <property type="entry name" value="Tetratricopeptide repeat domain"/>
    <property type="match status" value="1"/>
</dbReference>
<reference evidence="2" key="1">
    <citation type="journal article" date="2023" name="Commun. Biol.">
        <title>Genome analysis of Parmales, the sister group of diatoms, reveals the evolutionary specialization of diatoms from phago-mixotrophs to photoautotrophs.</title>
        <authorList>
            <person name="Ban H."/>
            <person name="Sato S."/>
            <person name="Yoshikawa S."/>
            <person name="Yamada K."/>
            <person name="Nakamura Y."/>
            <person name="Ichinomiya M."/>
            <person name="Sato N."/>
            <person name="Blanc-Mathieu R."/>
            <person name="Endo H."/>
            <person name="Kuwata A."/>
            <person name="Ogata H."/>
        </authorList>
    </citation>
    <scope>NUCLEOTIDE SEQUENCE [LARGE SCALE GENOMIC DNA]</scope>
    <source>
        <strain evidence="2">NIES 3699</strain>
    </source>
</reference>
<gene>
    <name evidence="1" type="ORF">TrVE_jg9954</name>
</gene>
<proteinExistence type="predicted"/>
<organism evidence="1 2">
    <name type="scientific">Triparma verrucosa</name>
    <dbReference type="NCBI Taxonomy" id="1606542"/>
    <lineage>
        <taxon>Eukaryota</taxon>
        <taxon>Sar</taxon>
        <taxon>Stramenopiles</taxon>
        <taxon>Ochrophyta</taxon>
        <taxon>Bolidophyceae</taxon>
        <taxon>Parmales</taxon>
        <taxon>Triparmaceae</taxon>
        <taxon>Triparma</taxon>
    </lineage>
</organism>
<accession>A0A9W7BQW9</accession>
<dbReference type="InterPro" id="IPR011990">
    <property type="entry name" value="TPR-like_helical_dom_sf"/>
</dbReference>
<dbReference type="AlphaFoldDB" id="A0A9W7BQW9"/>
<evidence type="ECO:0000313" key="1">
    <source>
        <dbReference type="EMBL" id="GMH94836.1"/>
    </source>
</evidence>
<name>A0A9W7BQW9_9STRA</name>